<dbReference type="EMBL" id="ABVL01000031">
    <property type="protein sequence ID" value="EDY16545.1"/>
    <property type="molecule type" value="Genomic_DNA"/>
</dbReference>
<keyword evidence="2" id="KW-1185">Reference proteome</keyword>
<dbReference type="AlphaFoldDB" id="B4DAM7"/>
<comment type="caution">
    <text evidence="1">The sequence shown here is derived from an EMBL/GenBank/DDBJ whole genome shotgun (WGS) entry which is preliminary data.</text>
</comment>
<dbReference type="PANTHER" id="PTHR34547:SF1">
    <property type="entry name" value="YACP-LIKE NYN DOMAIN PROTEIN"/>
    <property type="match status" value="1"/>
</dbReference>
<organism evidence="1 2">
    <name type="scientific">Chthoniobacter flavus Ellin428</name>
    <dbReference type="NCBI Taxonomy" id="497964"/>
    <lineage>
        <taxon>Bacteria</taxon>
        <taxon>Pseudomonadati</taxon>
        <taxon>Verrucomicrobiota</taxon>
        <taxon>Spartobacteria</taxon>
        <taxon>Chthoniobacterales</taxon>
        <taxon>Chthoniobacteraceae</taxon>
        <taxon>Chthoniobacter</taxon>
    </lineage>
</organism>
<sequence length="143" mass="16041">MRYLIVDGHSVIFAWPELRKLHGRRTEIARNELVKLLTDYQDASGVRVVVVFDGRGAKANEDTAPGGIQIFYSATGQTADSIVERLVAKYASQHEITVATDDHLEQQTATTFGALVVSAEGLRPWLDDAQRDLARRIKQHRRK</sequence>
<dbReference type="eggNOG" id="COG3688">
    <property type="taxonomic scope" value="Bacteria"/>
</dbReference>
<dbReference type="PANTHER" id="PTHR34547">
    <property type="entry name" value="YACP-LIKE NYN DOMAIN PROTEIN"/>
    <property type="match status" value="1"/>
</dbReference>
<evidence type="ECO:0000313" key="1">
    <source>
        <dbReference type="EMBL" id="EDY16545.1"/>
    </source>
</evidence>
<accession>B4DAM7</accession>
<dbReference type="Proteomes" id="UP000005824">
    <property type="component" value="Unassembled WGS sequence"/>
</dbReference>
<evidence type="ECO:0008006" key="3">
    <source>
        <dbReference type="Google" id="ProtNLM"/>
    </source>
</evidence>
<dbReference type="InterPro" id="IPR010298">
    <property type="entry name" value="YacP-like"/>
</dbReference>
<dbReference type="Pfam" id="PF05991">
    <property type="entry name" value="NYN_YacP"/>
    <property type="match status" value="1"/>
</dbReference>
<protein>
    <recommendedName>
        <fullName evidence="3">NYN domain-containing protein</fullName>
    </recommendedName>
</protein>
<evidence type="ECO:0000313" key="2">
    <source>
        <dbReference type="Proteomes" id="UP000005824"/>
    </source>
</evidence>
<name>B4DAM7_9BACT</name>
<dbReference type="STRING" id="497964.CfE428DRAFT_5968"/>
<dbReference type="RefSeq" id="WP_006983288.1">
    <property type="nucleotide sequence ID" value="NZ_ABVL01000031.1"/>
</dbReference>
<proteinExistence type="predicted"/>
<reference evidence="1 2" key="1">
    <citation type="journal article" date="2011" name="J. Bacteriol.">
        <title>Genome sequence of Chthoniobacter flavus Ellin428, an aerobic heterotrophic soil bacterium.</title>
        <authorList>
            <person name="Kant R."/>
            <person name="van Passel M.W."/>
            <person name="Palva A."/>
            <person name="Lucas S."/>
            <person name="Lapidus A."/>
            <person name="Glavina Del Rio T."/>
            <person name="Dalin E."/>
            <person name="Tice H."/>
            <person name="Bruce D."/>
            <person name="Goodwin L."/>
            <person name="Pitluck S."/>
            <person name="Larimer F.W."/>
            <person name="Land M.L."/>
            <person name="Hauser L."/>
            <person name="Sangwan P."/>
            <person name="de Vos W.M."/>
            <person name="Janssen P.H."/>
            <person name="Smidt H."/>
        </authorList>
    </citation>
    <scope>NUCLEOTIDE SEQUENCE [LARGE SCALE GENOMIC DNA]</scope>
    <source>
        <strain evidence="1 2">Ellin428</strain>
    </source>
</reference>
<gene>
    <name evidence="1" type="ORF">CfE428DRAFT_5968</name>
</gene>
<dbReference type="CDD" id="cd10912">
    <property type="entry name" value="PIN_YacP-like"/>
    <property type="match status" value="1"/>
</dbReference>
<dbReference type="InParanoid" id="B4DAM7"/>